<evidence type="ECO:0000259" key="2">
    <source>
        <dbReference type="Pfam" id="PF05347"/>
    </source>
</evidence>
<feature type="domain" description="Complex 1 LYR protein" evidence="2">
    <location>
        <begin position="52"/>
        <end position="108"/>
    </location>
</feature>
<dbReference type="Proteomes" id="UP000223968">
    <property type="component" value="Unassembled WGS sequence"/>
</dbReference>
<accession>A0A2B7YC06</accession>
<evidence type="ECO:0000256" key="1">
    <source>
        <dbReference type="SAM" id="MobiDB-lite"/>
    </source>
</evidence>
<dbReference type="Pfam" id="PF05347">
    <property type="entry name" value="Complex1_LYR"/>
    <property type="match status" value="1"/>
</dbReference>
<evidence type="ECO:0000313" key="3">
    <source>
        <dbReference type="EMBL" id="PGH18563.1"/>
    </source>
</evidence>
<dbReference type="EMBL" id="PDNB01000003">
    <property type="protein sequence ID" value="PGH18563.1"/>
    <property type="molecule type" value="Genomic_DNA"/>
</dbReference>
<evidence type="ECO:0000313" key="4">
    <source>
        <dbReference type="Proteomes" id="UP000223968"/>
    </source>
</evidence>
<keyword evidence="4" id="KW-1185">Reference proteome</keyword>
<feature type="compositionally biased region" description="Basic and acidic residues" evidence="1">
    <location>
        <begin position="149"/>
        <end position="180"/>
    </location>
</feature>
<dbReference type="CDD" id="cd20273">
    <property type="entry name" value="Complex1_LYR_unchar"/>
    <property type="match status" value="1"/>
</dbReference>
<dbReference type="InterPro" id="IPR008011">
    <property type="entry name" value="Complex1_LYR_dom"/>
</dbReference>
<dbReference type="OrthoDB" id="6508832at2759"/>
<dbReference type="InterPro" id="IPR046896">
    <property type="entry name" value="Cup1-like_N"/>
</dbReference>
<organism evidence="3 4">
    <name type="scientific">Helicocarpus griseus UAMH5409</name>
    <dbReference type="NCBI Taxonomy" id="1447875"/>
    <lineage>
        <taxon>Eukaryota</taxon>
        <taxon>Fungi</taxon>
        <taxon>Dikarya</taxon>
        <taxon>Ascomycota</taxon>
        <taxon>Pezizomycotina</taxon>
        <taxon>Eurotiomycetes</taxon>
        <taxon>Eurotiomycetidae</taxon>
        <taxon>Onygenales</taxon>
        <taxon>Ajellomycetaceae</taxon>
        <taxon>Helicocarpus</taxon>
    </lineage>
</organism>
<comment type="caution">
    <text evidence="3">The sequence shown here is derived from an EMBL/GenBank/DDBJ whole genome shotgun (WGS) entry which is preliminary data.</text>
</comment>
<reference evidence="3 4" key="1">
    <citation type="submission" date="2017-10" db="EMBL/GenBank/DDBJ databases">
        <title>Comparative genomics in systemic dimorphic fungi from Ajellomycetaceae.</title>
        <authorList>
            <person name="Munoz J.F."/>
            <person name="Mcewen J.G."/>
            <person name="Clay O.K."/>
            <person name="Cuomo C.A."/>
        </authorList>
    </citation>
    <scope>NUCLEOTIDE SEQUENCE [LARGE SCALE GENOMIC DNA]</scope>
    <source>
        <strain evidence="3 4">UAMH5409</strain>
    </source>
</reference>
<proteinExistence type="predicted"/>
<gene>
    <name evidence="3" type="ORF">AJ79_00342</name>
</gene>
<dbReference type="STRING" id="1447875.A0A2B7YC06"/>
<feature type="region of interest" description="Disordered" evidence="1">
    <location>
        <begin position="311"/>
        <end position="380"/>
    </location>
</feature>
<protein>
    <recommendedName>
        <fullName evidence="2">Complex 1 LYR protein domain-containing protein</fullName>
    </recommendedName>
</protein>
<dbReference type="AlphaFoldDB" id="A0A2B7YC06"/>
<name>A0A2B7YC06_9EURO</name>
<sequence length="380" mass="43071">MHLGRRAPGLYTLSRDLHGRSPRLMKLDLLSQTTSEDDGLKLTTARFFGCLCLSLYHALLSQSARLRLINFQPAELQNLIKSSFRKCKDLQSPGQISNSLKAGYEALDLLHSCSQRNPESISRLQSILQRTLDLKQQIHKQREIQGANHRPENRNIRALKKRADGRARRRPEALRSHPDTEPILSRPRLHVKGTRRVPVLVNARGVPFLRIKKPIPPSLSRAVRSILDWRSKKTDLRHDLEDYIYLANLEDQWDTMTGQSEEHWNTWVAVPKSTVYLNNKMIADDDRKREQIARKMWEVVLKERVLAEKEREDLRTKRLAQGAETSAPAADELKEEQAGSGSAEGGKGDTPIKTLPSHPDTAAETPGNNVPAAGEPKKRS</sequence>
<feature type="region of interest" description="Disordered" evidence="1">
    <location>
        <begin position="144"/>
        <end position="184"/>
    </location>
</feature>